<feature type="transmembrane region" description="Helical" evidence="7">
    <location>
        <begin position="252"/>
        <end position="272"/>
    </location>
</feature>
<dbReference type="Proteomes" id="UP001301350">
    <property type="component" value="Unassembled WGS sequence"/>
</dbReference>
<comment type="subcellular location">
    <subcellularLocation>
        <location evidence="1">Membrane</location>
    </subcellularLocation>
</comment>
<evidence type="ECO:0000256" key="2">
    <source>
        <dbReference type="ARBA" id="ARBA00022692"/>
    </source>
</evidence>
<comment type="caution">
    <text evidence="8">The sequence shown here is derived from an EMBL/GenBank/DDBJ whole genome shotgun (WGS) entry which is preliminary data.</text>
</comment>
<dbReference type="InterPro" id="IPR021134">
    <property type="entry name" value="Bestrophin-like"/>
</dbReference>
<evidence type="ECO:0000256" key="6">
    <source>
        <dbReference type="SAM" id="MobiDB-lite"/>
    </source>
</evidence>
<dbReference type="AlphaFoldDB" id="A0AAV9ITE7"/>
<protein>
    <recommendedName>
        <fullName evidence="10">Bestrophin</fullName>
    </recommendedName>
</protein>
<keyword evidence="4 7" id="KW-0472">Membrane</keyword>
<dbReference type="EMBL" id="JANCYW010000005">
    <property type="protein sequence ID" value="KAK4535565.1"/>
    <property type="molecule type" value="Genomic_DNA"/>
</dbReference>
<dbReference type="InterPro" id="IPR000615">
    <property type="entry name" value="Bestrophin"/>
</dbReference>
<dbReference type="PANTHER" id="PTHR10736">
    <property type="entry name" value="BESTROPHIN"/>
    <property type="match status" value="1"/>
</dbReference>
<evidence type="ECO:0000256" key="4">
    <source>
        <dbReference type="ARBA" id="ARBA00023136"/>
    </source>
</evidence>
<organism evidence="8 9">
    <name type="scientific">Cyanidium caldarium</name>
    <name type="common">Red alga</name>
    <dbReference type="NCBI Taxonomy" id="2771"/>
    <lineage>
        <taxon>Eukaryota</taxon>
        <taxon>Rhodophyta</taxon>
        <taxon>Bangiophyceae</taxon>
        <taxon>Cyanidiales</taxon>
        <taxon>Cyanidiaceae</taxon>
        <taxon>Cyanidium</taxon>
    </lineage>
</organism>
<proteinExistence type="inferred from homology"/>
<dbReference type="PANTHER" id="PTHR10736:SF0">
    <property type="entry name" value="BESTROPHIN HOMOLOG"/>
    <property type="match status" value="1"/>
</dbReference>
<accession>A0AAV9ITE7</accession>
<name>A0AAV9ITE7_CYACA</name>
<evidence type="ECO:0000256" key="5">
    <source>
        <dbReference type="ARBA" id="ARBA00034769"/>
    </source>
</evidence>
<keyword evidence="3 7" id="KW-1133">Transmembrane helix</keyword>
<gene>
    <name evidence="8" type="ORF">CDCA_CDCA05G1590</name>
</gene>
<dbReference type="GO" id="GO:0016020">
    <property type="term" value="C:membrane"/>
    <property type="evidence" value="ECO:0007669"/>
    <property type="project" value="UniProtKB-SubCell"/>
</dbReference>
<evidence type="ECO:0000313" key="8">
    <source>
        <dbReference type="EMBL" id="KAK4535565.1"/>
    </source>
</evidence>
<comment type="similarity">
    <text evidence="5">Belongs to the anion channel-forming bestrophin (TC 1.A.46) family. Calcium-sensitive chloride channel subfamily.</text>
</comment>
<feature type="transmembrane region" description="Helical" evidence="7">
    <location>
        <begin position="37"/>
        <end position="58"/>
    </location>
</feature>
<reference evidence="8 9" key="1">
    <citation type="submission" date="2022-07" db="EMBL/GenBank/DDBJ databases">
        <title>Genome-wide signatures of adaptation to extreme environments.</title>
        <authorList>
            <person name="Cho C.H."/>
            <person name="Yoon H.S."/>
        </authorList>
    </citation>
    <scope>NUCLEOTIDE SEQUENCE [LARGE SCALE GENOMIC DNA]</scope>
    <source>
        <strain evidence="8 9">DBV 063 E5</strain>
    </source>
</reference>
<evidence type="ECO:0000256" key="1">
    <source>
        <dbReference type="ARBA" id="ARBA00004370"/>
    </source>
</evidence>
<feature type="transmembrane region" description="Helical" evidence="7">
    <location>
        <begin position="227"/>
        <end position="246"/>
    </location>
</feature>
<feature type="transmembrane region" description="Helical" evidence="7">
    <location>
        <begin position="64"/>
        <end position="87"/>
    </location>
</feature>
<keyword evidence="2 7" id="KW-0812">Transmembrane</keyword>
<feature type="region of interest" description="Disordered" evidence="6">
    <location>
        <begin position="416"/>
        <end position="459"/>
    </location>
</feature>
<evidence type="ECO:0000256" key="7">
    <source>
        <dbReference type="SAM" id="Phobius"/>
    </source>
</evidence>
<sequence>MTILYADPIATFGKDYVLPLSWVRLFFYWHGSLVQRLLFEIWAWVGAAALVIALKTYVAAWPSYLLRVLAALVNVLSPLLTFMLGFYTSTIYSRWWDARTQMCGSAQAGAYNIAMQMTQFVYDDKDPVTAARLKQRLVRWCNLSFAIVLKDVIRDGEHFYSSYERMEKVGLLTSAERMRVERDVDRTQWTLPLMWAGHTLTRLRDQGGRFGVTELVHYMLMLQLAQLRTGLGSMYVLMYVPVPLMYRQLVSGTVRLYIFAVVLLAGNLTLLSDTSAVDIGSYSWVDLVYVMSVFFVYIGWLHVADELANPYRIAPDGLDFDDYLSSQRADHATMVDDNSIKLPTVESIADEPIPGDPHWNCPFLWRDHGYEAVPGWNRYKEYMRRRAAEAHNGAGGGVHKVRSTYDLFERRRSDELREEYGTLSGGEDETVEDSGTPVGSGSGNLPLSPRPLGGQTRCWTGPPSRIQYLGY</sequence>
<evidence type="ECO:0000256" key="3">
    <source>
        <dbReference type="ARBA" id="ARBA00022989"/>
    </source>
</evidence>
<evidence type="ECO:0000313" key="9">
    <source>
        <dbReference type="Proteomes" id="UP001301350"/>
    </source>
</evidence>
<dbReference type="GO" id="GO:0005254">
    <property type="term" value="F:chloride channel activity"/>
    <property type="evidence" value="ECO:0007669"/>
    <property type="project" value="InterPro"/>
</dbReference>
<dbReference type="Pfam" id="PF01062">
    <property type="entry name" value="Bestrophin"/>
    <property type="match status" value="1"/>
</dbReference>
<keyword evidence="9" id="KW-1185">Reference proteome</keyword>
<feature type="transmembrane region" description="Helical" evidence="7">
    <location>
        <begin position="284"/>
        <end position="303"/>
    </location>
</feature>
<evidence type="ECO:0008006" key="10">
    <source>
        <dbReference type="Google" id="ProtNLM"/>
    </source>
</evidence>